<name>A0A0H3AWW6_RICRS</name>
<evidence type="ECO:0000313" key="1">
    <source>
        <dbReference type="EMBL" id="ABV76423.1"/>
    </source>
</evidence>
<dbReference type="AlphaFoldDB" id="A0A0H3AWW6"/>
<dbReference type="HOGENOM" id="CLU_133277_0_0_5"/>
<accession>A0A0H3AWW6</accession>
<protein>
    <submittedName>
        <fullName evidence="1">Uncharacterized protein</fullName>
    </submittedName>
</protein>
<dbReference type="Proteomes" id="UP000006832">
    <property type="component" value="Chromosome"/>
</dbReference>
<dbReference type="EMBL" id="CP000848">
    <property type="protein sequence ID" value="ABV76423.1"/>
    <property type="molecule type" value="Genomic_DNA"/>
</dbReference>
<reference evidence="2" key="1">
    <citation type="submission" date="2007-09" db="EMBL/GenBank/DDBJ databases">
        <title>Complete genome sequence of Rickettsia rickettsii.</title>
        <authorList>
            <person name="Madan A."/>
            <person name="Fahey J."/>
            <person name="Helton E."/>
            <person name="Ketteman M."/>
            <person name="Madan A."/>
            <person name="Rodrigues S."/>
            <person name="Sanchez A."/>
            <person name="Dasch G."/>
            <person name="Eremeeva M."/>
        </authorList>
    </citation>
    <scope>NUCLEOTIDE SEQUENCE [LARGE SCALE GENOMIC DNA]</scope>
    <source>
        <strain evidence="2">Sheila Smith</strain>
    </source>
</reference>
<dbReference type="KEGG" id="rri:A1G_04615"/>
<evidence type="ECO:0000313" key="2">
    <source>
        <dbReference type="Proteomes" id="UP000006832"/>
    </source>
</evidence>
<proteinExistence type="predicted"/>
<sequence>MHICSKGYIIQKGVIMSRTTIVREIRKTAALFKNFDITKSLNFYGNLATKYEAVVNEFFNSKGFNTEKPEKGIQPNAMKNFLNLTGSSILKVLSAYSETDRSRSFRSDPIQALENDHKCKRAVSKIVDTCRA</sequence>
<organism evidence="1 2">
    <name type="scientific">Rickettsia rickettsii (strain Sheila Smith)</name>
    <dbReference type="NCBI Taxonomy" id="392021"/>
    <lineage>
        <taxon>Bacteria</taxon>
        <taxon>Pseudomonadati</taxon>
        <taxon>Pseudomonadota</taxon>
        <taxon>Alphaproteobacteria</taxon>
        <taxon>Rickettsiales</taxon>
        <taxon>Rickettsiaceae</taxon>
        <taxon>Rickettsieae</taxon>
        <taxon>Rickettsia</taxon>
        <taxon>spotted fever group</taxon>
    </lineage>
</organism>
<gene>
    <name evidence="1" type="ordered locus">A1G_04615</name>
</gene>